<keyword evidence="2" id="KW-0413">Isomerase</keyword>
<feature type="domain" description="Xylose isomerase-like TIM barrel" evidence="1">
    <location>
        <begin position="22"/>
        <end position="227"/>
    </location>
</feature>
<dbReference type="InterPro" id="IPR036237">
    <property type="entry name" value="Xyl_isomerase-like_sf"/>
</dbReference>
<name>A0A9D1FP59_9FIRM</name>
<evidence type="ECO:0000313" key="2">
    <source>
        <dbReference type="EMBL" id="HIS77028.1"/>
    </source>
</evidence>
<dbReference type="Gene3D" id="3.20.20.150">
    <property type="entry name" value="Divalent-metal-dependent TIM barrel enzymes"/>
    <property type="match status" value="1"/>
</dbReference>
<dbReference type="AlphaFoldDB" id="A0A9D1FP59"/>
<proteinExistence type="predicted"/>
<dbReference type="GO" id="GO:0016853">
    <property type="term" value="F:isomerase activity"/>
    <property type="evidence" value="ECO:0007669"/>
    <property type="project" value="UniProtKB-KW"/>
</dbReference>
<organism evidence="2 3">
    <name type="scientific">Candidatus Merdivicinus excrementipullorum</name>
    <dbReference type="NCBI Taxonomy" id="2840867"/>
    <lineage>
        <taxon>Bacteria</taxon>
        <taxon>Bacillati</taxon>
        <taxon>Bacillota</taxon>
        <taxon>Clostridia</taxon>
        <taxon>Eubacteriales</taxon>
        <taxon>Oscillospiraceae</taxon>
        <taxon>Oscillospiraceae incertae sedis</taxon>
        <taxon>Candidatus Merdivicinus</taxon>
    </lineage>
</organism>
<dbReference type="Pfam" id="PF01261">
    <property type="entry name" value="AP_endonuc_2"/>
    <property type="match status" value="1"/>
</dbReference>
<dbReference type="InterPro" id="IPR050312">
    <property type="entry name" value="IolE/XylAMocC-like"/>
</dbReference>
<protein>
    <submittedName>
        <fullName evidence="2">Sugar phosphate isomerase/epimerase</fullName>
    </submittedName>
</protein>
<evidence type="ECO:0000313" key="3">
    <source>
        <dbReference type="Proteomes" id="UP000824002"/>
    </source>
</evidence>
<evidence type="ECO:0000259" key="1">
    <source>
        <dbReference type="Pfam" id="PF01261"/>
    </source>
</evidence>
<dbReference type="Proteomes" id="UP000824002">
    <property type="component" value="Unassembled WGS sequence"/>
</dbReference>
<reference evidence="2" key="2">
    <citation type="journal article" date="2021" name="PeerJ">
        <title>Extensive microbial diversity within the chicken gut microbiome revealed by metagenomics and culture.</title>
        <authorList>
            <person name="Gilroy R."/>
            <person name="Ravi A."/>
            <person name="Getino M."/>
            <person name="Pursley I."/>
            <person name="Horton D.L."/>
            <person name="Alikhan N.F."/>
            <person name="Baker D."/>
            <person name="Gharbi K."/>
            <person name="Hall N."/>
            <person name="Watson M."/>
            <person name="Adriaenssens E.M."/>
            <person name="Foster-Nyarko E."/>
            <person name="Jarju S."/>
            <person name="Secka A."/>
            <person name="Antonio M."/>
            <person name="Oren A."/>
            <person name="Chaudhuri R.R."/>
            <person name="La Ragione R."/>
            <person name="Hildebrand F."/>
            <person name="Pallen M.J."/>
        </authorList>
    </citation>
    <scope>NUCLEOTIDE SEQUENCE</scope>
    <source>
        <strain evidence="2">CHK199-13235</strain>
    </source>
</reference>
<dbReference type="PANTHER" id="PTHR12110:SF53">
    <property type="entry name" value="BLR5974 PROTEIN"/>
    <property type="match status" value="1"/>
</dbReference>
<dbReference type="PANTHER" id="PTHR12110">
    <property type="entry name" value="HYDROXYPYRUVATE ISOMERASE"/>
    <property type="match status" value="1"/>
</dbReference>
<sequence>MKKFILSAFADEAGSAVSEQIKALQENGMTHLEVRGVNGKNIVDLTLEEAKELKKELDNGGISVWAIGSPLGKISVGDEFAPHLDKMKHTLELADILGTTHIRMFSFFCPKGEADLCRELVFDRLGKFCDAAKGSGILLCHENEKGIYGDTAARCLDIHQNFPELKCVFDPANYLQCGQDTLKAWDMLEPYMEYLHVKDVREDGTVVPAGMGNGHLPELITRYEKIGGKALTVEPHLAVFKGLSELENGEKTKIGEFEYESQRAAFDAAASALRSLLA</sequence>
<gene>
    <name evidence="2" type="ORF">IAB51_09535</name>
</gene>
<accession>A0A9D1FP59</accession>
<reference evidence="2" key="1">
    <citation type="submission" date="2020-10" db="EMBL/GenBank/DDBJ databases">
        <authorList>
            <person name="Gilroy R."/>
        </authorList>
    </citation>
    <scope>NUCLEOTIDE SEQUENCE</scope>
    <source>
        <strain evidence="2">CHK199-13235</strain>
    </source>
</reference>
<dbReference type="SUPFAM" id="SSF51658">
    <property type="entry name" value="Xylose isomerase-like"/>
    <property type="match status" value="1"/>
</dbReference>
<dbReference type="InterPro" id="IPR013022">
    <property type="entry name" value="Xyl_isomerase-like_TIM-brl"/>
</dbReference>
<comment type="caution">
    <text evidence="2">The sequence shown here is derived from an EMBL/GenBank/DDBJ whole genome shotgun (WGS) entry which is preliminary data.</text>
</comment>
<dbReference type="EMBL" id="DVJP01000064">
    <property type="protein sequence ID" value="HIS77028.1"/>
    <property type="molecule type" value="Genomic_DNA"/>
</dbReference>